<proteinExistence type="predicted"/>
<dbReference type="Proteomes" id="UP000694872">
    <property type="component" value="Unplaced"/>
</dbReference>
<dbReference type="KEGG" id="pxu:106126623"/>
<sequence>MPEDKYSWRKIGEWRTRYSKLYSTPSISLKSKEDDSRISFMGNETDPYAMLLQKMRSLGFNEDTKSKESSSQSLSTFVSALNEMYDLKRNSELFQNLGVHDTMLLNLVRQQSSEMRESQDQTIELPREHQNDSDSETNEPCNHGLSIRMTDRSVSRSRFSRVSTRRDMDIPSILAHTANISAPEPQPGLPAFEKKPSIHPVELPKWSIRRSVCPVCSQKWKDKSFLKNIKYSGLKRNSSILLPSVVAPARLRIIREYAPRPLSSEIRELNSSRGSFRNSSGSWQLVRARRIRIPKSLLPIEEKKLSNSNVTRSRINVEQRLKKFLSNNHE</sequence>
<dbReference type="AlphaFoldDB" id="A0AAJ6ZVH3"/>
<reference evidence="2" key="1">
    <citation type="submission" date="2025-08" db="UniProtKB">
        <authorList>
            <consortium name="RefSeq"/>
        </authorList>
    </citation>
    <scope>IDENTIFICATION</scope>
</reference>
<protein>
    <submittedName>
        <fullName evidence="2">Uncharacterized protein LOC106126623</fullName>
    </submittedName>
</protein>
<feature type="compositionally biased region" description="Basic and acidic residues" evidence="1">
    <location>
        <begin position="114"/>
        <end position="132"/>
    </location>
</feature>
<evidence type="ECO:0000256" key="1">
    <source>
        <dbReference type="SAM" id="MobiDB-lite"/>
    </source>
</evidence>
<dbReference type="RefSeq" id="XP_013179815.1">
    <property type="nucleotide sequence ID" value="XM_013324361.1"/>
</dbReference>
<evidence type="ECO:0000313" key="2">
    <source>
        <dbReference type="RefSeq" id="XP_013179815.1"/>
    </source>
</evidence>
<name>A0AAJ6ZVH3_PAPXU</name>
<feature type="region of interest" description="Disordered" evidence="1">
    <location>
        <begin position="111"/>
        <end position="145"/>
    </location>
</feature>
<gene>
    <name evidence="2" type="primary">LOC106126623</name>
</gene>
<organism evidence="2">
    <name type="scientific">Papilio xuthus</name>
    <name type="common">Asian swallowtail butterfly</name>
    <dbReference type="NCBI Taxonomy" id="66420"/>
    <lineage>
        <taxon>Eukaryota</taxon>
        <taxon>Metazoa</taxon>
        <taxon>Ecdysozoa</taxon>
        <taxon>Arthropoda</taxon>
        <taxon>Hexapoda</taxon>
        <taxon>Insecta</taxon>
        <taxon>Pterygota</taxon>
        <taxon>Neoptera</taxon>
        <taxon>Endopterygota</taxon>
        <taxon>Lepidoptera</taxon>
        <taxon>Glossata</taxon>
        <taxon>Ditrysia</taxon>
        <taxon>Papilionoidea</taxon>
        <taxon>Papilionidae</taxon>
        <taxon>Papilioninae</taxon>
        <taxon>Papilio</taxon>
    </lineage>
</organism>
<dbReference type="GeneID" id="106126623"/>
<accession>A0AAJ6ZVH3</accession>